<dbReference type="KEGG" id="pco:PHACADRAFT_266244"/>
<evidence type="ECO:0000313" key="2">
    <source>
        <dbReference type="Proteomes" id="UP000008370"/>
    </source>
</evidence>
<dbReference type="GeneID" id="18919343"/>
<sequence>MWQMSDEDGPTFASFFYRAMFAEQGEGSLAHSSEIGFKRAARALCFATKELRRKKVSLERWVNFVHIGA</sequence>
<organism evidence="1 2">
    <name type="scientific">Phanerochaete carnosa (strain HHB-10118-sp)</name>
    <name type="common">White-rot fungus</name>
    <name type="synonym">Peniophora carnosa</name>
    <dbReference type="NCBI Taxonomy" id="650164"/>
    <lineage>
        <taxon>Eukaryota</taxon>
        <taxon>Fungi</taxon>
        <taxon>Dikarya</taxon>
        <taxon>Basidiomycota</taxon>
        <taxon>Agaricomycotina</taxon>
        <taxon>Agaricomycetes</taxon>
        <taxon>Polyporales</taxon>
        <taxon>Phanerochaetaceae</taxon>
        <taxon>Phanerochaete</taxon>
    </lineage>
</organism>
<proteinExistence type="predicted"/>
<dbReference type="HOGENOM" id="CLU_001305_3_0_1"/>
<keyword evidence="2" id="KW-1185">Reference proteome</keyword>
<name>K5WEM4_PHACS</name>
<dbReference type="Proteomes" id="UP000008370">
    <property type="component" value="Unassembled WGS sequence"/>
</dbReference>
<dbReference type="RefSeq" id="XP_007402820.1">
    <property type="nucleotide sequence ID" value="XM_007402758.1"/>
</dbReference>
<reference evidence="1 2" key="1">
    <citation type="journal article" date="2012" name="BMC Genomics">
        <title>Comparative genomics of the white-rot fungi, Phanerochaete carnosa and P. chrysosporium, to elucidate the genetic basis of the distinct wood types they colonize.</title>
        <authorList>
            <person name="Suzuki H."/>
            <person name="MacDonald J."/>
            <person name="Syed K."/>
            <person name="Salamov A."/>
            <person name="Hori C."/>
            <person name="Aerts A."/>
            <person name="Henrissat B."/>
            <person name="Wiebenga A."/>
            <person name="vanKuyk P.A."/>
            <person name="Barry K."/>
            <person name="Lindquist E."/>
            <person name="LaButti K."/>
            <person name="Lapidus A."/>
            <person name="Lucas S."/>
            <person name="Coutinho P."/>
            <person name="Gong Y."/>
            <person name="Samejima M."/>
            <person name="Mahadevan R."/>
            <person name="Abou-Zaid M."/>
            <person name="de Vries R.P."/>
            <person name="Igarashi K."/>
            <person name="Yadav J.S."/>
            <person name="Grigoriev I.V."/>
            <person name="Master E.R."/>
        </authorList>
    </citation>
    <scope>NUCLEOTIDE SEQUENCE [LARGE SCALE GENOMIC DNA]</scope>
    <source>
        <strain evidence="1 2">HHB-10118-sp</strain>
    </source>
</reference>
<gene>
    <name evidence="1" type="ORF">PHACADRAFT_266244</name>
</gene>
<accession>K5WEM4</accession>
<dbReference type="InParanoid" id="K5WEM4"/>
<protein>
    <submittedName>
        <fullName evidence="1">Uncharacterized protein</fullName>
    </submittedName>
</protein>
<dbReference type="AlphaFoldDB" id="K5WEM4"/>
<evidence type="ECO:0000313" key="1">
    <source>
        <dbReference type="EMBL" id="EKM48627.1"/>
    </source>
</evidence>
<dbReference type="OrthoDB" id="3261813at2759"/>
<dbReference type="EMBL" id="JH930866">
    <property type="protein sequence ID" value="EKM48627.1"/>
    <property type="molecule type" value="Genomic_DNA"/>
</dbReference>